<evidence type="ECO:0000256" key="1">
    <source>
        <dbReference type="SAM" id="Phobius"/>
    </source>
</evidence>
<evidence type="ECO:0000313" key="2">
    <source>
        <dbReference type="EMBL" id="AWL10705.1"/>
    </source>
</evidence>
<dbReference type="KEGG" id="salh:HMF8227_00197"/>
<keyword evidence="1" id="KW-1133">Transmembrane helix</keyword>
<dbReference type="RefSeq" id="WP_109338399.1">
    <property type="nucleotide sequence ID" value="NZ_CP029347.1"/>
</dbReference>
<proteinExistence type="predicted"/>
<evidence type="ECO:0000313" key="3">
    <source>
        <dbReference type="Proteomes" id="UP000245728"/>
    </source>
</evidence>
<keyword evidence="1" id="KW-0812">Transmembrane</keyword>
<dbReference type="AlphaFoldDB" id="A0A2S2DZ66"/>
<feature type="transmembrane region" description="Helical" evidence="1">
    <location>
        <begin position="12"/>
        <end position="36"/>
    </location>
</feature>
<dbReference type="OrthoDB" id="6402711at2"/>
<name>A0A2S2DZ66_9ALTE</name>
<organism evidence="2 3">
    <name type="scientific">Saliniradius amylolyticus</name>
    <dbReference type="NCBI Taxonomy" id="2183582"/>
    <lineage>
        <taxon>Bacteria</taxon>
        <taxon>Pseudomonadati</taxon>
        <taxon>Pseudomonadota</taxon>
        <taxon>Gammaproteobacteria</taxon>
        <taxon>Alteromonadales</taxon>
        <taxon>Alteromonadaceae</taxon>
        <taxon>Saliniradius</taxon>
    </lineage>
</organism>
<dbReference type="Proteomes" id="UP000245728">
    <property type="component" value="Chromosome"/>
</dbReference>
<protein>
    <submittedName>
        <fullName evidence="2">Uncharacterized protein</fullName>
    </submittedName>
</protein>
<keyword evidence="1" id="KW-0472">Membrane</keyword>
<reference evidence="2 3" key="1">
    <citation type="submission" date="2018-05" db="EMBL/GenBank/DDBJ databases">
        <title>Salinimonas sp. HMF8227 Genome sequencing and assembly.</title>
        <authorList>
            <person name="Kang H."/>
            <person name="Kang J."/>
            <person name="Cha I."/>
            <person name="Kim H."/>
            <person name="Joh K."/>
        </authorList>
    </citation>
    <scope>NUCLEOTIDE SEQUENCE [LARGE SCALE GENOMIC DNA]</scope>
    <source>
        <strain evidence="2 3">HMF8227</strain>
    </source>
</reference>
<dbReference type="EMBL" id="CP029347">
    <property type="protein sequence ID" value="AWL10705.1"/>
    <property type="molecule type" value="Genomic_DNA"/>
</dbReference>
<keyword evidence="3" id="KW-1185">Reference proteome</keyword>
<gene>
    <name evidence="2" type="ORF">HMF8227_00197</name>
</gene>
<accession>A0A2S2DZ66</accession>
<feature type="transmembrane region" description="Helical" evidence="1">
    <location>
        <begin position="42"/>
        <end position="61"/>
    </location>
</feature>
<sequence length="76" mass="8164">MNKWEIAGVGAMLVLSVAVLIVAIFILGSAMGRFFVSGTVELSMLQFGVICGGVTAIATFVRCVKRLKRRFALART</sequence>